<dbReference type="PROSITE" id="PS00624">
    <property type="entry name" value="GMC_OXRED_2"/>
    <property type="match status" value="1"/>
</dbReference>
<feature type="signal peptide" evidence="5">
    <location>
        <begin position="1"/>
        <end position="25"/>
    </location>
</feature>
<evidence type="ECO:0000256" key="2">
    <source>
        <dbReference type="PIRSR" id="PIRSR000137-1"/>
    </source>
</evidence>
<proteinExistence type="inferred from homology"/>
<dbReference type="InterPro" id="IPR007867">
    <property type="entry name" value="GMC_OxRtase_C"/>
</dbReference>
<evidence type="ECO:0000256" key="1">
    <source>
        <dbReference type="ARBA" id="ARBA00010790"/>
    </source>
</evidence>
<dbReference type="AlphaFoldDB" id="A0A423WQ40"/>
<evidence type="ECO:0000259" key="7">
    <source>
        <dbReference type="PROSITE" id="PS00624"/>
    </source>
</evidence>
<dbReference type="SUPFAM" id="SSF54373">
    <property type="entry name" value="FAD-linked reductases, C-terminal domain"/>
    <property type="match status" value="1"/>
</dbReference>
<name>A0A423WQ40_CYTCH</name>
<keyword evidence="9" id="KW-1185">Reference proteome</keyword>
<feature type="domain" description="Glucose-methanol-choline oxidoreductase N-terminal" evidence="6">
    <location>
        <begin position="118"/>
        <end position="141"/>
    </location>
</feature>
<dbReference type="Pfam" id="PF05199">
    <property type="entry name" value="GMC_oxred_C"/>
    <property type="match status" value="1"/>
</dbReference>
<dbReference type="Pfam" id="PF00732">
    <property type="entry name" value="GMC_oxred_N"/>
    <property type="match status" value="1"/>
</dbReference>
<gene>
    <name evidence="8" type="ORF">VSDG_00427</name>
</gene>
<organism evidence="8 9">
    <name type="scientific">Cytospora chrysosperma</name>
    <name type="common">Cytospora canker fungus</name>
    <name type="synonym">Sphaeria chrysosperma</name>
    <dbReference type="NCBI Taxonomy" id="252740"/>
    <lineage>
        <taxon>Eukaryota</taxon>
        <taxon>Fungi</taxon>
        <taxon>Dikarya</taxon>
        <taxon>Ascomycota</taxon>
        <taxon>Pezizomycotina</taxon>
        <taxon>Sordariomycetes</taxon>
        <taxon>Sordariomycetidae</taxon>
        <taxon>Diaporthales</taxon>
        <taxon>Cytosporaceae</taxon>
        <taxon>Cytospora</taxon>
    </lineage>
</organism>
<evidence type="ECO:0000256" key="5">
    <source>
        <dbReference type="SAM" id="SignalP"/>
    </source>
</evidence>
<evidence type="ECO:0000256" key="3">
    <source>
        <dbReference type="PIRSR" id="PIRSR000137-2"/>
    </source>
</evidence>
<dbReference type="SUPFAM" id="SSF51905">
    <property type="entry name" value="FAD/NAD(P)-binding domain"/>
    <property type="match status" value="1"/>
</dbReference>
<dbReference type="GO" id="GO:0050660">
    <property type="term" value="F:flavin adenine dinucleotide binding"/>
    <property type="evidence" value="ECO:0007669"/>
    <property type="project" value="InterPro"/>
</dbReference>
<protein>
    <recommendedName>
        <fullName evidence="6 7">Glucose-methanol-choline oxidoreductase N-terminal domain-containing protein</fullName>
    </recommendedName>
</protein>
<reference evidence="8 9" key="1">
    <citation type="submission" date="2015-09" db="EMBL/GenBank/DDBJ databases">
        <title>Host preference determinants of Valsa canker pathogens revealed by comparative genomics.</title>
        <authorList>
            <person name="Yin Z."/>
            <person name="Huang L."/>
        </authorList>
    </citation>
    <scope>NUCLEOTIDE SEQUENCE [LARGE SCALE GENOMIC DNA]</scope>
    <source>
        <strain evidence="8 9">YSFL</strain>
    </source>
</reference>
<evidence type="ECO:0000256" key="4">
    <source>
        <dbReference type="RuleBase" id="RU003968"/>
    </source>
</evidence>
<dbReference type="Proteomes" id="UP000284375">
    <property type="component" value="Unassembled WGS sequence"/>
</dbReference>
<dbReference type="Gene3D" id="3.30.560.10">
    <property type="entry name" value="Glucose Oxidase, domain 3"/>
    <property type="match status" value="1"/>
</dbReference>
<feature type="binding site" evidence="3">
    <location>
        <position position="120"/>
    </location>
    <ligand>
        <name>FAD</name>
        <dbReference type="ChEBI" id="CHEBI:57692"/>
    </ligand>
</feature>
<dbReference type="PANTHER" id="PTHR11552:SF115">
    <property type="entry name" value="DEHYDROGENASE XPTC-RELATED"/>
    <property type="match status" value="1"/>
</dbReference>
<dbReference type="GO" id="GO:0044550">
    <property type="term" value="P:secondary metabolite biosynthetic process"/>
    <property type="evidence" value="ECO:0007669"/>
    <property type="project" value="TreeGrafter"/>
</dbReference>
<dbReference type="PROSITE" id="PS00623">
    <property type="entry name" value="GMC_OXRED_1"/>
    <property type="match status" value="1"/>
</dbReference>
<keyword evidence="4" id="KW-0285">Flavoprotein</keyword>
<evidence type="ECO:0000313" key="9">
    <source>
        <dbReference type="Proteomes" id="UP000284375"/>
    </source>
</evidence>
<keyword evidence="3 4" id="KW-0274">FAD</keyword>
<sequence>MVPRSWHSRATLALTLSILLSTSSSLHISPDAISSSLLSQYDYIVVGGGASGLVIANRLTEDPDVTVLLLEAGSLDMEEEMVTVPAYIGEDLWSQYDWSLHTVEQEHLSGQKVAFNQGKVVGGGTILNGMVWTRGSARDYDSWGNLNAVEGQSNPYNWRWNDLLPYFQKNEKFDVNVDMSTQDTYHIHPNMAYHGYAGPVSVTYPNFIYEQSANLLSGMEEMGLSIISEPNDGTCIGAMINPSSMSVQNQSRSDGRTAYFDPVIDRSNLHIATEQTVTRILLETVDQLQRAVGVEFANSNEAARMNVSCSNEVILAAGAVFSPTLLQVSGIGPESVLASLNVPVKLDLPGVGANFQDHGMLHPVYSFTNESVFSATTVNSNSASMAAASDEYYSNHTGPLTAPLISTIAFPAMRDFADDWVELIDQAQQRDIDSTLPPNTADTVRAGYLAQRQYQIPLLRDTTEGALEILADSIGTISVAMQRPLSRGTVRPSSTNMFDSPLVDPRYCSEPFDCLVLARALLFNCGLIKTGPVAELQPVVQQPYFCPDPATVGNMTAAARADMNNRFLDLAKQHIATEFHPSGSTAMLPLELGGVVDTELRIHGTQNLRVVDAGVMPMVLGAHLQSAVYAIAERASDIIKADAQYGRRYLSPLARGVSGTTGHDEPGLVAIG</sequence>
<feature type="binding site" evidence="3">
    <location>
        <begin position="128"/>
        <end position="131"/>
    </location>
    <ligand>
        <name>FAD</name>
        <dbReference type="ChEBI" id="CHEBI:57692"/>
    </ligand>
</feature>
<dbReference type="InterPro" id="IPR000172">
    <property type="entry name" value="GMC_OxRdtase_N"/>
</dbReference>
<feature type="chain" id="PRO_5019563568" description="Glucose-methanol-choline oxidoreductase N-terminal domain-containing protein" evidence="5">
    <location>
        <begin position="26"/>
        <end position="672"/>
    </location>
</feature>
<dbReference type="PANTHER" id="PTHR11552">
    <property type="entry name" value="GLUCOSE-METHANOL-CHOLINE GMC OXIDOREDUCTASE"/>
    <property type="match status" value="1"/>
</dbReference>
<dbReference type="PIRSF" id="PIRSF000137">
    <property type="entry name" value="Alcohol_oxidase"/>
    <property type="match status" value="1"/>
</dbReference>
<feature type="active site" description="Proton donor" evidence="2">
    <location>
        <position position="580"/>
    </location>
</feature>
<dbReference type="InterPro" id="IPR012132">
    <property type="entry name" value="GMC_OxRdtase"/>
</dbReference>
<comment type="caution">
    <text evidence="8">The sequence shown here is derived from an EMBL/GenBank/DDBJ whole genome shotgun (WGS) entry which is preliminary data.</text>
</comment>
<dbReference type="STRING" id="252740.A0A423WQ40"/>
<feature type="domain" description="Glucose-methanol-choline oxidoreductase N-terminal" evidence="7">
    <location>
        <begin position="318"/>
        <end position="332"/>
    </location>
</feature>
<comment type="cofactor">
    <cofactor evidence="3">
        <name>FAD</name>
        <dbReference type="ChEBI" id="CHEBI:57692"/>
    </cofactor>
</comment>
<accession>A0A423WQ40</accession>
<dbReference type="InterPro" id="IPR036188">
    <property type="entry name" value="FAD/NAD-bd_sf"/>
</dbReference>
<feature type="binding site" evidence="3">
    <location>
        <position position="277"/>
    </location>
    <ligand>
        <name>FAD</name>
        <dbReference type="ChEBI" id="CHEBI:57692"/>
    </ligand>
</feature>
<dbReference type="EMBL" id="LJZO01000001">
    <property type="protein sequence ID" value="ROW05576.1"/>
    <property type="molecule type" value="Genomic_DNA"/>
</dbReference>
<dbReference type="GO" id="GO:0016614">
    <property type="term" value="F:oxidoreductase activity, acting on CH-OH group of donors"/>
    <property type="evidence" value="ECO:0007669"/>
    <property type="project" value="InterPro"/>
</dbReference>
<feature type="active site" description="Proton acceptor" evidence="2">
    <location>
        <position position="623"/>
    </location>
</feature>
<comment type="similarity">
    <text evidence="1 4">Belongs to the GMC oxidoreductase family.</text>
</comment>
<dbReference type="Gene3D" id="3.50.50.60">
    <property type="entry name" value="FAD/NAD(P)-binding domain"/>
    <property type="match status" value="1"/>
</dbReference>
<keyword evidence="5" id="KW-0732">Signal</keyword>
<evidence type="ECO:0000259" key="6">
    <source>
        <dbReference type="PROSITE" id="PS00623"/>
    </source>
</evidence>
<dbReference type="OrthoDB" id="269227at2759"/>
<evidence type="ECO:0000313" key="8">
    <source>
        <dbReference type="EMBL" id="ROW05576.1"/>
    </source>
</evidence>